<name>X0ZQF2_9ZZZZ</name>
<protein>
    <recommendedName>
        <fullName evidence="1">Thioredoxin-like fold domain-containing protein</fullName>
    </recommendedName>
</protein>
<dbReference type="SUPFAM" id="SSF52833">
    <property type="entry name" value="Thioredoxin-like"/>
    <property type="match status" value="1"/>
</dbReference>
<dbReference type="PROSITE" id="PS51354">
    <property type="entry name" value="GLUTAREDOXIN_2"/>
    <property type="match status" value="1"/>
</dbReference>
<proteinExistence type="predicted"/>
<dbReference type="CDD" id="cd02973">
    <property type="entry name" value="TRX_GRX_like"/>
    <property type="match status" value="1"/>
</dbReference>
<comment type="caution">
    <text evidence="2">The sequence shown here is derived from an EMBL/GenBank/DDBJ whole genome shotgun (WGS) entry which is preliminary data.</text>
</comment>
<dbReference type="PANTHER" id="PTHR37170">
    <property type="entry name" value="GLUTAREDOXIN-RELATED"/>
    <property type="match status" value="1"/>
</dbReference>
<dbReference type="PANTHER" id="PTHR37170:SF1">
    <property type="entry name" value="GLUTAREDOXIN-LIKE PROTEIN"/>
    <property type="match status" value="1"/>
</dbReference>
<reference evidence="2" key="1">
    <citation type="journal article" date="2014" name="Front. Microbiol.">
        <title>High frequency of phylogenetically diverse reductive dehalogenase-homologous genes in deep subseafloor sedimentary metagenomes.</title>
        <authorList>
            <person name="Kawai M."/>
            <person name="Futagami T."/>
            <person name="Toyoda A."/>
            <person name="Takaki Y."/>
            <person name="Nishi S."/>
            <person name="Hori S."/>
            <person name="Arai W."/>
            <person name="Tsubouchi T."/>
            <person name="Morono Y."/>
            <person name="Uchiyama I."/>
            <person name="Ito T."/>
            <person name="Fujiyama A."/>
            <person name="Inagaki F."/>
            <person name="Takami H."/>
        </authorList>
    </citation>
    <scope>NUCLEOTIDE SEQUENCE</scope>
    <source>
        <strain evidence="2">Expedition CK06-06</strain>
    </source>
</reference>
<dbReference type="InterPro" id="IPR012336">
    <property type="entry name" value="Thioredoxin-like_fold"/>
</dbReference>
<feature type="domain" description="Thioredoxin-like fold" evidence="1">
    <location>
        <begin position="39"/>
        <end position="115"/>
    </location>
</feature>
<dbReference type="EMBL" id="BART01006921">
    <property type="protein sequence ID" value="GAG71579.1"/>
    <property type="molecule type" value="Genomic_DNA"/>
</dbReference>
<organism evidence="2">
    <name type="scientific">marine sediment metagenome</name>
    <dbReference type="NCBI Taxonomy" id="412755"/>
    <lineage>
        <taxon>unclassified sequences</taxon>
        <taxon>metagenomes</taxon>
        <taxon>ecological metagenomes</taxon>
    </lineage>
</organism>
<sequence>PAGHEFSALIGGVVDVSAGIVPLPPDVIEDIKSIDKPIRIRVFVTPQCPYCPGMTRLAHQAAIINPLITSEMFEALEFQEEATRFEVFGVPKTIFNDTITVEGLTPPELFVEKLFEATE</sequence>
<evidence type="ECO:0000259" key="1">
    <source>
        <dbReference type="Pfam" id="PF13192"/>
    </source>
</evidence>
<gene>
    <name evidence="2" type="ORF">S01H4_15788</name>
</gene>
<dbReference type="InterPro" id="IPR036249">
    <property type="entry name" value="Thioredoxin-like_sf"/>
</dbReference>
<feature type="non-terminal residue" evidence="2">
    <location>
        <position position="1"/>
    </location>
</feature>
<accession>X0ZQF2</accession>
<evidence type="ECO:0000313" key="2">
    <source>
        <dbReference type="EMBL" id="GAG71579.1"/>
    </source>
</evidence>
<dbReference type="Pfam" id="PF13192">
    <property type="entry name" value="Thioredoxin_3"/>
    <property type="match status" value="1"/>
</dbReference>
<dbReference type="Gene3D" id="3.40.30.80">
    <property type="match status" value="1"/>
</dbReference>
<dbReference type="AlphaFoldDB" id="X0ZQF2"/>